<dbReference type="SUPFAM" id="SSF51735">
    <property type="entry name" value="NAD(P)-binding Rossmann-fold domains"/>
    <property type="match status" value="1"/>
</dbReference>
<dbReference type="InterPro" id="IPR016040">
    <property type="entry name" value="NAD(P)-bd_dom"/>
</dbReference>
<dbReference type="GO" id="GO:0016646">
    <property type="term" value="F:oxidoreductase activity, acting on the CH-NH group of donors, NAD or NADP as acceptor"/>
    <property type="evidence" value="ECO:0007669"/>
    <property type="project" value="TreeGrafter"/>
</dbReference>
<dbReference type="Proteomes" id="UP000051236">
    <property type="component" value="Unassembled WGS sequence"/>
</dbReference>
<proteinExistence type="predicted"/>
<dbReference type="Gene3D" id="3.40.50.720">
    <property type="entry name" value="NAD(P)-binding Rossmann-like Domain"/>
    <property type="match status" value="1"/>
</dbReference>
<dbReference type="InterPro" id="IPR051606">
    <property type="entry name" value="Polyketide_Oxido-like"/>
</dbReference>
<name>X0PNP7_9LACO</name>
<dbReference type="PANTHER" id="PTHR43355">
    <property type="entry name" value="FLAVIN REDUCTASE (NADPH)"/>
    <property type="match status" value="1"/>
</dbReference>
<comment type="caution">
    <text evidence="2">The sequence shown here is derived from an EMBL/GenBank/DDBJ whole genome shotgun (WGS) entry which is preliminary data.</text>
</comment>
<organism evidence="2 3">
    <name type="scientific">Agrilactobacillus composti DSM 18527 = JCM 14202</name>
    <dbReference type="NCBI Taxonomy" id="1423734"/>
    <lineage>
        <taxon>Bacteria</taxon>
        <taxon>Bacillati</taxon>
        <taxon>Bacillota</taxon>
        <taxon>Bacilli</taxon>
        <taxon>Lactobacillales</taxon>
        <taxon>Lactobacillaceae</taxon>
        <taxon>Agrilactobacillus</taxon>
    </lineage>
</organism>
<protein>
    <submittedName>
        <fullName evidence="2">NADH-flavin reductase</fullName>
    </submittedName>
</protein>
<reference evidence="2 3" key="1">
    <citation type="journal article" date="2015" name="Genome Announc.">
        <title>Expanding the biotechnology potential of lactobacilli through comparative genomics of 213 strains and associated genera.</title>
        <authorList>
            <person name="Sun Z."/>
            <person name="Harris H.M."/>
            <person name="McCann A."/>
            <person name="Guo C."/>
            <person name="Argimon S."/>
            <person name="Zhang W."/>
            <person name="Yang X."/>
            <person name="Jeffery I.B."/>
            <person name="Cooney J.C."/>
            <person name="Kagawa T.F."/>
            <person name="Liu W."/>
            <person name="Song Y."/>
            <person name="Salvetti E."/>
            <person name="Wrobel A."/>
            <person name="Rasinkangas P."/>
            <person name="Parkhill J."/>
            <person name="Rea M.C."/>
            <person name="O'Sullivan O."/>
            <person name="Ritari J."/>
            <person name="Douillard F.P."/>
            <person name="Paul Ross R."/>
            <person name="Yang R."/>
            <person name="Briner A.E."/>
            <person name="Felis G.E."/>
            <person name="de Vos W.M."/>
            <person name="Barrangou R."/>
            <person name="Klaenhammer T.R."/>
            <person name="Caufield P.W."/>
            <person name="Cui Y."/>
            <person name="Zhang H."/>
            <person name="O'Toole P.W."/>
        </authorList>
    </citation>
    <scope>NUCLEOTIDE SEQUENCE [LARGE SCALE GENOMIC DNA]</scope>
    <source>
        <strain evidence="2 3">DSM 18527</strain>
    </source>
</reference>
<accession>X0PNP7</accession>
<dbReference type="PATRIC" id="fig|1423734.3.peg.3238"/>
<evidence type="ECO:0000313" key="3">
    <source>
        <dbReference type="Proteomes" id="UP000051236"/>
    </source>
</evidence>
<dbReference type="AlphaFoldDB" id="X0PNP7"/>
<evidence type="ECO:0000313" key="2">
    <source>
        <dbReference type="EMBL" id="KRM33108.1"/>
    </source>
</evidence>
<dbReference type="OrthoDB" id="9785372at2"/>
<gene>
    <name evidence="2" type="ORF">FC83_GL003189</name>
</gene>
<sequence>MKIGVIGATGHAGSKLYEEAKARGHAVTAIVRNAQKAQDMLGADAQILERDAFALTKADLTAFDVVIDGFAVGRFSGLGYLHVDLAAKLIHELRGTDKPRIFFLLGASSLKTASGRFLIEDLRNSPNSDKWIDVPEQQYREYLFLQLITDVNWVAVSPAGNFIPGDKSAYIRGTDQLLADSNGESILTTGNYAVAILDEIENPQVKQGRFTVNNK</sequence>
<dbReference type="PANTHER" id="PTHR43355:SF2">
    <property type="entry name" value="FLAVIN REDUCTASE (NADPH)"/>
    <property type="match status" value="1"/>
</dbReference>
<dbReference type="eggNOG" id="COG2910">
    <property type="taxonomic scope" value="Bacteria"/>
</dbReference>
<evidence type="ECO:0000259" key="1">
    <source>
        <dbReference type="Pfam" id="PF13460"/>
    </source>
</evidence>
<dbReference type="EMBL" id="AZGA01000057">
    <property type="protein sequence ID" value="KRM33108.1"/>
    <property type="molecule type" value="Genomic_DNA"/>
</dbReference>
<dbReference type="RefSeq" id="WP_035450894.1">
    <property type="nucleotide sequence ID" value="NZ_AZGA01000057.1"/>
</dbReference>
<dbReference type="STRING" id="1423734.FC83_GL003189"/>
<feature type="domain" description="NAD(P)-binding" evidence="1">
    <location>
        <begin position="7"/>
        <end position="117"/>
    </location>
</feature>
<dbReference type="Pfam" id="PF13460">
    <property type="entry name" value="NAD_binding_10"/>
    <property type="match status" value="1"/>
</dbReference>
<keyword evidence="3" id="KW-1185">Reference proteome</keyword>
<dbReference type="InterPro" id="IPR036291">
    <property type="entry name" value="NAD(P)-bd_dom_sf"/>
</dbReference>